<dbReference type="CDD" id="cd14378">
    <property type="entry name" value="UBA1_Rhp23p_like"/>
    <property type="match status" value="1"/>
</dbReference>
<dbReference type="InterPro" id="IPR000626">
    <property type="entry name" value="Ubiquitin-like_dom"/>
</dbReference>
<dbReference type="PROSITE" id="PS50011">
    <property type="entry name" value="PROTEIN_KINASE_DOM"/>
    <property type="match status" value="1"/>
</dbReference>
<evidence type="ECO:0000256" key="6">
    <source>
        <dbReference type="SAM" id="MobiDB-lite"/>
    </source>
</evidence>
<dbReference type="SUPFAM" id="SSF56112">
    <property type="entry name" value="Protein kinase-like (PK-like)"/>
    <property type="match status" value="1"/>
</dbReference>
<dbReference type="SUPFAM" id="SSF101238">
    <property type="entry name" value="XPC-binding domain"/>
    <property type="match status" value="1"/>
</dbReference>
<dbReference type="GO" id="GO:0006289">
    <property type="term" value="P:nucleotide-excision repair"/>
    <property type="evidence" value="ECO:0007669"/>
    <property type="project" value="InterPro"/>
</dbReference>
<dbReference type="InterPro" id="IPR029071">
    <property type="entry name" value="Ubiquitin-like_domsf"/>
</dbReference>
<dbReference type="OrthoDB" id="419455at2759"/>
<dbReference type="InterPro" id="IPR008271">
    <property type="entry name" value="Ser/Thr_kinase_AS"/>
</dbReference>
<feature type="region of interest" description="Disordered" evidence="6">
    <location>
        <begin position="471"/>
        <end position="511"/>
    </location>
</feature>
<dbReference type="Pfam" id="PF00240">
    <property type="entry name" value="ubiquitin"/>
    <property type="match status" value="1"/>
</dbReference>
<dbReference type="Gene3D" id="1.10.8.10">
    <property type="entry name" value="DNA helicase RuvA subunit, C-terminal domain"/>
    <property type="match status" value="2"/>
</dbReference>
<evidence type="ECO:0000256" key="1">
    <source>
        <dbReference type="ARBA" id="ARBA00004123"/>
    </source>
</evidence>
<keyword evidence="3" id="KW-0227">DNA damage</keyword>
<dbReference type="GO" id="GO:0043161">
    <property type="term" value="P:proteasome-mediated ubiquitin-dependent protein catabolic process"/>
    <property type="evidence" value="ECO:0007669"/>
    <property type="project" value="InterPro"/>
</dbReference>
<evidence type="ECO:0000256" key="3">
    <source>
        <dbReference type="ARBA" id="ARBA00022763"/>
    </source>
</evidence>
<dbReference type="CDD" id="cd14093">
    <property type="entry name" value="STKc_PhKG"/>
    <property type="match status" value="1"/>
</dbReference>
<dbReference type="PROSITE" id="PS50053">
    <property type="entry name" value="UBIQUITIN_2"/>
    <property type="match status" value="1"/>
</dbReference>
<dbReference type="NCBIfam" id="TIGR00601">
    <property type="entry name" value="rad23"/>
    <property type="match status" value="1"/>
</dbReference>
<dbReference type="SUPFAM" id="SSF46934">
    <property type="entry name" value="UBA-like"/>
    <property type="match status" value="2"/>
</dbReference>
<dbReference type="Pfam" id="PF00627">
    <property type="entry name" value="UBA"/>
    <property type="match status" value="2"/>
</dbReference>
<dbReference type="Pfam" id="PF09280">
    <property type="entry name" value="XPC-binding"/>
    <property type="match status" value="1"/>
</dbReference>
<dbReference type="HOGENOM" id="CLU_372675_0_0_1"/>
<dbReference type="FunFam" id="1.10.8.10:FF:000003">
    <property type="entry name" value="UV excision repair protein RAD23 homolog"/>
    <property type="match status" value="1"/>
</dbReference>
<feature type="non-terminal residue" evidence="7">
    <location>
        <position position="1"/>
    </location>
</feature>
<protein>
    <submittedName>
        <fullName evidence="7">Uncharacterized protein</fullName>
    </submittedName>
</protein>
<dbReference type="SMART" id="SM00165">
    <property type="entry name" value="UBA"/>
    <property type="match status" value="2"/>
</dbReference>
<dbReference type="Gene3D" id="1.10.10.540">
    <property type="entry name" value="XPC-binding domain"/>
    <property type="match status" value="1"/>
</dbReference>
<dbReference type="PROSITE" id="PS50030">
    <property type="entry name" value="UBA"/>
    <property type="match status" value="2"/>
</dbReference>
<gene>
    <name evidence="7" type="ORF">YQE_11473</name>
</gene>
<dbReference type="AlphaFoldDB" id="N6U007"/>
<dbReference type="EMBL" id="KB741251">
    <property type="protein sequence ID" value="ENN71857.1"/>
    <property type="molecule type" value="Genomic_DNA"/>
</dbReference>
<accession>N6U007</accession>
<dbReference type="SMART" id="SM00213">
    <property type="entry name" value="UBQ"/>
    <property type="match status" value="1"/>
</dbReference>
<dbReference type="GO" id="GO:0004672">
    <property type="term" value="F:protein kinase activity"/>
    <property type="evidence" value="ECO:0007669"/>
    <property type="project" value="InterPro"/>
</dbReference>
<dbReference type="SUPFAM" id="SSF54236">
    <property type="entry name" value="Ubiquitin-like"/>
    <property type="match status" value="1"/>
</dbReference>
<dbReference type="CDD" id="cd01805">
    <property type="entry name" value="Ubl_Rad23"/>
    <property type="match status" value="1"/>
</dbReference>
<sequence>MTVTVKLRKTMAKEEEYDKLPDKDAAKEFYAKYEPKEILGRYVYICWIAVQTDNHALCLCFGRGISSTVRRCIEKETGKEYAAKIIDLSNDDSSVEATHQEVNILRMVAGHPYIIELQDVFESSTFIFLVFELCKHGELFDYLTSVVTMSEKKTRYIMRQVFEGVLHIHSRGVVHRDLKPENILLDDNLNVKVTDFGFAKVLKKGELLHDLCGTPGYLAPETLKTNMFEDAPGYSFDVDVWACGVIMYTLLVGCPPFWHRKQMVMLRNIMEGKYSFSSPEWADISESPKDLIRKLLVVDPKQRIGIKEALTHEFFQAVKLETVCPDTSLNIVQLWDQDISTLKKSLRRDSRRMTIISELALKLQASHFDARRKFKLAIMFVRAMIRIQRLRFTPEPLSLEAARGDPYRIKILRKVKQLKQKIEAEKGADYASENQRLIYAGKILTDETALSEYNIDEKKFVVVMVTKAKTTEKTESGDGTKAPSTIGTATPEAPATPPVTATTPVTSAPPASSVAESAAPIVSSLSSAAESTLLMGEEYENMVKNIMDMGYARDQVESALRASFNNPDRAVEYLITGIPQIFEAEVNETTDMSGVDQSQSDAEDPLAFLRTQSQFQQMRQVIQQNPQLLNAVLQQIGQTNPALLRLISENQESFVRMLNEPAPGAASSNSVPVGSTQPAESVATPAVGSGGGGGGVGIQITPQDKDAIDRLKALGFPEQLVIQAYFACEKNENLAANFLLSQNFDE</sequence>
<name>N6U007_DENPD</name>
<dbReference type="FunFam" id="1.10.8.10:FF:000002">
    <property type="entry name" value="UV excision repair protein RAD23 homolog"/>
    <property type="match status" value="1"/>
</dbReference>
<dbReference type="Gene3D" id="3.30.200.20">
    <property type="entry name" value="Phosphorylase Kinase, domain 1"/>
    <property type="match status" value="1"/>
</dbReference>
<dbReference type="InterPro" id="IPR000719">
    <property type="entry name" value="Prot_kinase_dom"/>
</dbReference>
<dbReference type="CDD" id="cd14427">
    <property type="entry name" value="UBA2_HR23A"/>
    <property type="match status" value="1"/>
</dbReference>
<dbReference type="InterPro" id="IPR009060">
    <property type="entry name" value="UBA-like_sf"/>
</dbReference>
<dbReference type="Gene3D" id="1.10.510.10">
    <property type="entry name" value="Transferase(Phosphotransferase) domain 1"/>
    <property type="match status" value="1"/>
</dbReference>
<dbReference type="PROSITE" id="PS00108">
    <property type="entry name" value="PROTEIN_KINASE_ST"/>
    <property type="match status" value="1"/>
</dbReference>
<keyword evidence="5" id="KW-0539">Nucleus</keyword>
<feature type="compositionally biased region" description="Low complexity" evidence="6">
    <location>
        <begin position="488"/>
        <end position="511"/>
    </location>
</feature>
<dbReference type="GO" id="GO:0005524">
    <property type="term" value="F:ATP binding"/>
    <property type="evidence" value="ECO:0007669"/>
    <property type="project" value="InterPro"/>
</dbReference>
<dbReference type="FunFam" id="1.10.10.540:FF:000001">
    <property type="entry name" value="UV excision repair protein RAD23 B"/>
    <property type="match status" value="1"/>
</dbReference>
<dbReference type="GO" id="GO:0003684">
    <property type="term" value="F:damaged DNA binding"/>
    <property type="evidence" value="ECO:0007669"/>
    <property type="project" value="InterPro"/>
</dbReference>
<dbReference type="InterPro" id="IPR036353">
    <property type="entry name" value="XPC-bd_sf"/>
</dbReference>
<evidence type="ECO:0000313" key="7">
    <source>
        <dbReference type="EMBL" id="ENN71857.1"/>
    </source>
</evidence>
<dbReference type="PRINTS" id="PR01839">
    <property type="entry name" value="RAD23PROTEIN"/>
</dbReference>
<dbReference type="PANTHER" id="PTHR24347">
    <property type="entry name" value="SERINE/THREONINE-PROTEIN KINASE"/>
    <property type="match status" value="1"/>
</dbReference>
<dbReference type="GO" id="GO:0005634">
    <property type="term" value="C:nucleus"/>
    <property type="evidence" value="ECO:0007669"/>
    <property type="project" value="UniProtKB-SubCell"/>
</dbReference>
<dbReference type="InterPro" id="IPR006636">
    <property type="entry name" value="STI1_HS-bd"/>
</dbReference>
<dbReference type="InterPro" id="IPR015360">
    <property type="entry name" value="XPC-bd"/>
</dbReference>
<dbReference type="Pfam" id="PF00069">
    <property type="entry name" value="Pkinase"/>
    <property type="match status" value="1"/>
</dbReference>
<proteinExistence type="predicted"/>
<dbReference type="InterPro" id="IPR015940">
    <property type="entry name" value="UBA"/>
</dbReference>
<comment type="subcellular location">
    <subcellularLocation>
        <location evidence="1">Nucleus</location>
    </subcellularLocation>
</comment>
<evidence type="ECO:0000256" key="5">
    <source>
        <dbReference type="ARBA" id="ARBA00023242"/>
    </source>
</evidence>
<keyword evidence="2" id="KW-0677">Repeat</keyword>
<evidence type="ECO:0000256" key="4">
    <source>
        <dbReference type="ARBA" id="ARBA00023204"/>
    </source>
</evidence>
<dbReference type="Gene3D" id="3.10.20.90">
    <property type="entry name" value="Phosphatidylinositol 3-kinase Catalytic Subunit, Chain A, domain 1"/>
    <property type="match status" value="1"/>
</dbReference>
<reference evidence="7" key="1">
    <citation type="journal article" date="2013" name="Genome Biol.">
        <title>Draft genome of the mountain pine beetle, Dendroctonus ponderosae Hopkins, a major forest pest.</title>
        <authorList>
            <person name="Keeling C.I."/>
            <person name="Yuen M.M."/>
            <person name="Liao N.Y."/>
            <person name="Docking T.R."/>
            <person name="Chan S.K."/>
            <person name="Taylor G.A."/>
            <person name="Palmquist D.L."/>
            <person name="Jackman S.D."/>
            <person name="Nguyen A."/>
            <person name="Li M."/>
            <person name="Henderson H."/>
            <person name="Janes J.K."/>
            <person name="Zhao Y."/>
            <person name="Pandoh P."/>
            <person name="Moore R."/>
            <person name="Sperling F.A."/>
            <person name="Huber D.P."/>
            <person name="Birol I."/>
            <person name="Jones S.J."/>
            <person name="Bohlmann J."/>
        </authorList>
    </citation>
    <scope>NUCLEOTIDE SEQUENCE</scope>
</reference>
<dbReference type="InterPro" id="IPR004806">
    <property type="entry name" value="Rad23"/>
</dbReference>
<organism evidence="7">
    <name type="scientific">Dendroctonus ponderosae</name>
    <name type="common">Mountain pine beetle</name>
    <dbReference type="NCBI Taxonomy" id="77166"/>
    <lineage>
        <taxon>Eukaryota</taxon>
        <taxon>Metazoa</taxon>
        <taxon>Ecdysozoa</taxon>
        <taxon>Arthropoda</taxon>
        <taxon>Hexapoda</taxon>
        <taxon>Insecta</taxon>
        <taxon>Pterygota</taxon>
        <taxon>Neoptera</taxon>
        <taxon>Endopterygota</taxon>
        <taxon>Coleoptera</taxon>
        <taxon>Polyphaga</taxon>
        <taxon>Cucujiformia</taxon>
        <taxon>Curculionidae</taxon>
        <taxon>Scolytinae</taxon>
        <taxon>Dendroctonus</taxon>
    </lineage>
</organism>
<evidence type="ECO:0000256" key="2">
    <source>
        <dbReference type="ARBA" id="ARBA00022737"/>
    </source>
</evidence>
<dbReference type="InterPro" id="IPR011009">
    <property type="entry name" value="Kinase-like_dom_sf"/>
</dbReference>
<dbReference type="FunFam" id="1.10.510.10:FF:000149">
    <property type="entry name" value="phosphorylase b kinase gamma catalytic chain, liver/testis isoform"/>
    <property type="match status" value="1"/>
</dbReference>
<keyword evidence="4" id="KW-0234">DNA repair</keyword>
<dbReference type="SMART" id="SM00727">
    <property type="entry name" value="STI1"/>
    <property type="match status" value="1"/>
</dbReference>
<dbReference type="SMART" id="SM00220">
    <property type="entry name" value="S_TKc"/>
    <property type="match status" value="1"/>
</dbReference>